<protein>
    <recommendedName>
        <fullName evidence="3">Methyltransferase domain-containing protein</fullName>
    </recommendedName>
</protein>
<dbReference type="PANTHER" id="PTHR43591:SF24">
    <property type="entry name" value="2-METHOXY-6-POLYPRENYL-1,4-BENZOQUINOL METHYLASE, MITOCHONDRIAL"/>
    <property type="match status" value="1"/>
</dbReference>
<reference evidence="2" key="1">
    <citation type="submission" date="2017-03" db="EMBL/GenBank/DDBJ databases">
        <title>Genomes of endolithic fungi from Antarctica.</title>
        <authorList>
            <person name="Coleine C."/>
            <person name="Masonjones S."/>
            <person name="Stajich J.E."/>
        </authorList>
    </citation>
    <scope>NUCLEOTIDE SEQUENCE [LARGE SCALE GENOMIC DNA]</scope>
    <source>
        <strain evidence="2">CCFEE 5527</strain>
    </source>
</reference>
<evidence type="ECO:0000313" key="1">
    <source>
        <dbReference type="EMBL" id="OQO04691.1"/>
    </source>
</evidence>
<dbReference type="InParanoid" id="A0A1V8T098"/>
<dbReference type="Proteomes" id="UP000192596">
    <property type="component" value="Unassembled WGS sequence"/>
</dbReference>
<organism evidence="1 2">
    <name type="scientific">Cryoendolithus antarcticus</name>
    <dbReference type="NCBI Taxonomy" id="1507870"/>
    <lineage>
        <taxon>Eukaryota</taxon>
        <taxon>Fungi</taxon>
        <taxon>Dikarya</taxon>
        <taxon>Ascomycota</taxon>
        <taxon>Pezizomycotina</taxon>
        <taxon>Dothideomycetes</taxon>
        <taxon>Dothideomycetidae</taxon>
        <taxon>Cladosporiales</taxon>
        <taxon>Cladosporiaceae</taxon>
        <taxon>Cryoendolithus</taxon>
    </lineage>
</organism>
<dbReference type="OrthoDB" id="2013972at2759"/>
<dbReference type="CDD" id="cd02440">
    <property type="entry name" value="AdoMet_MTases"/>
    <property type="match status" value="1"/>
</dbReference>
<keyword evidence="2" id="KW-1185">Reference proteome</keyword>
<dbReference type="PANTHER" id="PTHR43591">
    <property type="entry name" value="METHYLTRANSFERASE"/>
    <property type="match status" value="1"/>
</dbReference>
<dbReference type="AlphaFoldDB" id="A0A1V8T098"/>
<dbReference type="Pfam" id="PF13489">
    <property type="entry name" value="Methyltransf_23"/>
    <property type="match status" value="1"/>
</dbReference>
<proteinExistence type="predicted"/>
<evidence type="ECO:0008006" key="3">
    <source>
        <dbReference type="Google" id="ProtNLM"/>
    </source>
</evidence>
<comment type="caution">
    <text evidence="1">The sequence shown here is derived from an EMBL/GenBank/DDBJ whole genome shotgun (WGS) entry which is preliminary data.</text>
</comment>
<dbReference type="SUPFAM" id="SSF53335">
    <property type="entry name" value="S-adenosyl-L-methionine-dependent methyltransferases"/>
    <property type="match status" value="1"/>
</dbReference>
<accession>A0A1V8T098</accession>
<dbReference type="EMBL" id="NAJO01000021">
    <property type="protein sequence ID" value="OQO04691.1"/>
    <property type="molecule type" value="Genomic_DNA"/>
</dbReference>
<dbReference type="Gene3D" id="3.40.50.150">
    <property type="entry name" value="Vaccinia Virus protein VP39"/>
    <property type="match status" value="1"/>
</dbReference>
<name>A0A1V8T098_9PEZI</name>
<evidence type="ECO:0000313" key="2">
    <source>
        <dbReference type="Proteomes" id="UP000192596"/>
    </source>
</evidence>
<dbReference type="GO" id="GO:0008168">
    <property type="term" value="F:methyltransferase activity"/>
    <property type="evidence" value="ECO:0007669"/>
    <property type="project" value="TreeGrafter"/>
</dbReference>
<sequence>MEGAPHSGTAQPHIEAALQSTSDAIQALSSLDHGVEVDDDAISEADSGYSEAALSTASITSSVFDYEEEYGRSYHAFRRGKYVMPNDLGEQERQVTMDIHYHSIRLVLDNKHWICPFKDPKQIIDIGTGTGIWAVDVADDNPETQVLGIDLSPIQPTAVPPNVEFQIMDCEEPWDMPERFDFVHTRLMNGFSIKSWPYFYEQAFASLLPGGWVENQEFEVVFGCDDNTIPLDSACVKWANLWNEGIEKFGGTGRCYPDQMKLQMEAAGFINVRIESFRMPMGTWPRRKRLRQAGELNLHGFYHGVDGLSQRVFTKALGWSVEEMEVMCAEVRNECLDRRIHTYFPIYVVYGQKPLANHP</sequence>
<dbReference type="InterPro" id="IPR029063">
    <property type="entry name" value="SAM-dependent_MTases_sf"/>
</dbReference>
<gene>
    <name evidence="1" type="ORF">B0A48_09614</name>
</gene>